<proteinExistence type="inferred from homology"/>
<dbReference type="InterPro" id="IPR037045">
    <property type="entry name" value="S8pro/Inhibitor_I9_sf"/>
</dbReference>
<dbReference type="InterPro" id="IPR045051">
    <property type="entry name" value="SBT"/>
</dbReference>
<keyword evidence="8" id="KW-0732">Signal</keyword>
<comment type="similarity">
    <text evidence="1 6 7">Belongs to the peptidase S8 family.</text>
</comment>
<dbReference type="KEGG" id="pdj:D0907_03875"/>
<dbReference type="InterPro" id="IPR022398">
    <property type="entry name" value="Peptidase_S8_His-AS"/>
</dbReference>
<dbReference type="InterPro" id="IPR010259">
    <property type="entry name" value="S8pro/Inhibitor_I9"/>
</dbReference>
<dbReference type="InterPro" id="IPR015500">
    <property type="entry name" value="Peptidase_S8_subtilisin-rel"/>
</dbReference>
<feature type="active site" description="Charge relay system" evidence="5 6">
    <location>
        <position position="709"/>
    </location>
</feature>
<reference evidence="10 11" key="1">
    <citation type="submission" date="2018-08" db="EMBL/GenBank/DDBJ databases">
        <title>Draft genome sequence of Pseudoalteromonas donghaensis HJ51.</title>
        <authorList>
            <person name="Oh J."/>
            <person name="Roh D."/>
        </authorList>
    </citation>
    <scope>NUCLEOTIDE SEQUENCE [LARGE SCALE GENOMIC DNA]</scope>
    <source>
        <strain evidence="10 11">HJ51</strain>
    </source>
</reference>
<dbReference type="Proteomes" id="UP000264605">
    <property type="component" value="Chromosome"/>
</dbReference>
<dbReference type="PRINTS" id="PR00723">
    <property type="entry name" value="SUBTILISIN"/>
</dbReference>
<dbReference type="SUPFAM" id="SSF49299">
    <property type="entry name" value="PKD domain"/>
    <property type="match status" value="2"/>
</dbReference>
<dbReference type="PROSITE" id="PS00138">
    <property type="entry name" value="SUBTILASE_SER"/>
    <property type="match status" value="1"/>
</dbReference>
<feature type="chain" id="PRO_5042106571" evidence="8">
    <location>
        <begin position="23"/>
        <end position="1955"/>
    </location>
</feature>
<dbReference type="InterPro" id="IPR035986">
    <property type="entry name" value="PKD_dom_sf"/>
</dbReference>
<organism evidence="10 11">
    <name type="scientific">Pseudoalteromonas lipolytica</name>
    <dbReference type="NCBI Taxonomy" id="570156"/>
    <lineage>
        <taxon>Bacteria</taxon>
        <taxon>Pseudomonadati</taxon>
        <taxon>Pseudomonadota</taxon>
        <taxon>Gammaproteobacteria</taxon>
        <taxon>Alteromonadales</taxon>
        <taxon>Pseudoalteromonadaceae</taxon>
        <taxon>Pseudoalteromonas</taxon>
    </lineage>
</organism>
<dbReference type="CDD" id="cd00146">
    <property type="entry name" value="PKD"/>
    <property type="match status" value="1"/>
</dbReference>
<sequence length="1955" mass="209711">MQVKTLSIAVAAALYSASAAYATGIEANNNANKLQAPNITFDEVKALSNKVHDASSETMLQNNGLNVKINAQTRKFVEEGITGESIYIVKLRDNAVALEARDIQSPLARSLQQQGVSKIFEHGKPSSPAVIDYQNKLLTKQQSVMQSVASVTGRTEMRRQFTKAINGFSVKMTEAEARRVSELGSVSSVMRSKNYDLLSDEGPRHIGADQVWNGTSVPSGIKGKGEGQIVGIIDTGINSDHPSFAEVGGDGYVHTNPLGDGNFLGDCVDDAEFIQCNNKLIGVRSYDMITDVFSEIIPGWPAIGEDYQGHGSHVASTAAGNVVKNVPLVTVGAGDQSDGMVIKEDLFPEISGVAPHANIISYQVCYPSNDIGANGCPGEILLAGIEDAISDGVDVINFSIGGSDSNSWTDPVQLAFLAAREAGINVAAAAGNSGQGCGSAECFGYLDNSSPWLAQVAATTHGRSVVIETPVEYAGFADASMGSEVPSWSEMGLTGGSLNQTDITGVVVWAKDYADVNGVKDANGYCTADYPAGTFDFYKDGSPIVGAAEGETNVIVICQRHDPQDPNANARGAKSDHIKAGGADGFIMFNRNKDQGTVAEGYSLPSVHFTYDQWNGVYPNDGLEDWVDSFSEKGHMITIKATNVERIVNAEDADWLAPFSSRGPSYPNREVLAPALAAPGVDIYAAYADEHPFVATPYGTDYSSSSGTSMASPHVAGAMTLLRQVHPDWSATEIQSALSMTADNVVKYHRLNNEKDTIGEASVYRAGAGRINVANAAKAGFVMDESAENFIAANPDSGGTPHKLNMPNLVNFSCKPECQWVRTITATEDGTWTVSNEEVVNWNFDMNKQIPQNGINFEITPNKFSLKAGETQTIIVKASIMETQDWSSNSEVELHSNLLFKAEEENIPDARWPVVFKYDRGDLPANLTTVAHSDKGSYVVQGVELPVVSSPVAQAYMPVEATIDTFELPKDKDNFFPWASNRTVEVDPADILDEATYSKFITVPADSKRLVVEVVGVESELEGNSDRANPLVYIGKDYNGDGEIQIEDEILCVSGHVVYNNFCNINNPEEGEYWAVIYNPAKQRNPDFIEKIQIATAVVSNDVADTLDVTLPASDGVNPVDMTINWDMNMNAGGIYYSAIDAGTSTVNPDNLGTIPLRIERGVDVVDVAVGTEAAKVGDLIPVSFNVLANNSGADREFSFDIDAPAGLNFHSDRIEISSTSDVDAEVVDGKLVISGVQPDTRDVQPDYLVTNNVTDEMCRLPSFGNSNPGGYVNLSDFGIFPMLSGFQENGQANYGRGWIIPVNTLFNGAYDKVSLFNNGDEVNMWNNFIQVKGIGTVDTLGARYLVPAHLRFPYNNVPYENMAPLWRGWSITESSITKDVLSVGLSASEGISLASTANGWAIIEWDNASDYGNEFGFRGQYSYDRRDNSFDFQLIFNAETRFGKNEHEIYYAYDNIDFGSTGTHGSIGVQGFKGQVSTFGPLGDYLGVDIAYDNIDEVVKDDYIVCMDYVGPEMSQFEVTAWAEVLPSAAGQTLALNTIANVDGIEAITKLNEITVPSNITVVALDDMVTTEETAISFDVHYIDETNSKNEISVISDNVSFEVDGDTVTVTPNENFYGETEVTVVVSDIENPSDAASTTFMLTVTGVSDAPVANVANTEMVITEGDTVTLDASASMDPDGDELSYSWQGNGVIADASAALTTVSGLTAGDHVFTVTVSDGELETSATVNVKVVTVAERLAIDAISNQSVDEDNSTEIAVNFDNQLGKETVITAMADNAEVEVMGHETGSMLKLTPAANFNGEIEVTVMVAYTDEPSAVAQTTFTLTVNAVNDAPVVELAETHLYVREGQVPTLSATASDLDGDELTYEWTGPGTIESANSASTKVSGLVAGDYVYTVTVSDGTTTVEQSLQLSVTEAPEVDDSDDDEDSSGSLAWLTLLMAGFAGLRRRKAKRS</sequence>
<feature type="signal peptide" evidence="8">
    <location>
        <begin position="1"/>
        <end position="22"/>
    </location>
</feature>
<feature type="domain" description="PKD/Chitinase" evidence="9">
    <location>
        <begin position="1834"/>
        <end position="1918"/>
    </location>
</feature>
<dbReference type="SUPFAM" id="SSF52743">
    <property type="entry name" value="Subtilisin-like"/>
    <property type="match status" value="1"/>
</dbReference>
<dbReference type="Gene3D" id="3.40.50.200">
    <property type="entry name" value="Peptidase S8/S53 domain"/>
    <property type="match status" value="1"/>
</dbReference>
<dbReference type="PANTHER" id="PTHR10795">
    <property type="entry name" value="PROPROTEIN CONVERTASE SUBTILISIN/KEXIN"/>
    <property type="match status" value="1"/>
</dbReference>
<dbReference type="GO" id="GO:0006508">
    <property type="term" value="P:proteolysis"/>
    <property type="evidence" value="ECO:0007669"/>
    <property type="project" value="UniProtKB-KW"/>
</dbReference>
<dbReference type="InterPro" id="IPR020008">
    <property type="entry name" value="GlyGly_CTERM"/>
</dbReference>
<evidence type="ECO:0000256" key="8">
    <source>
        <dbReference type="SAM" id="SignalP"/>
    </source>
</evidence>
<dbReference type="EMBL" id="CP032090">
    <property type="protein sequence ID" value="AXV64483.1"/>
    <property type="molecule type" value="Genomic_DNA"/>
</dbReference>
<protein>
    <submittedName>
        <fullName evidence="10">GlyGly-CTERM sorting domain-containing protein</fullName>
    </submittedName>
</protein>
<dbReference type="InterPro" id="IPR022409">
    <property type="entry name" value="PKD/Chitinase_dom"/>
</dbReference>
<evidence type="ECO:0000256" key="2">
    <source>
        <dbReference type="ARBA" id="ARBA00022670"/>
    </source>
</evidence>
<keyword evidence="3 6" id="KW-0378">Hydrolase</keyword>
<dbReference type="CDD" id="cd02120">
    <property type="entry name" value="PA_subtilisin_like"/>
    <property type="match status" value="1"/>
</dbReference>
<dbReference type="InterPro" id="IPR023828">
    <property type="entry name" value="Peptidase_S8_Ser-AS"/>
</dbReference>
<evidence type="ECO:0000313" key="10">
    <source>
        <dbReference type="EMBL" id="AXV64483.1"/>
    </source>
</evidence>
<dbReference type="Pfam" id="PF05922">
    <property type="entry name" value="Inhibitor_I9"/>
    <property type="match status" value="1"/>
</dbReference>
<dbReference type="Pfam" id="PF22352">
    <property type="entry name" value="K319L-like_PKD"/>
    <property type="match status" value="2"/>
</dbReference>
<dbReference type="InterPro" id="IPR000209">
    <property type="entry name" value="Peptidase_S8/S53_dom"/>
</dbReference>
<dbReference type="Gene3D" id="3.50.30.30">
    <property type="match status" value="1"/>
</dbReference>
<dbReference type="GO" id="GO:0004252">
    <property type="term" value="F:serine-type endopeptidase activity"/>
    <property type="evidence" value="ECO:0007669"/>
    <property type="project" value="UniProtKB-UniRule"/>
</dbReference>
<evidence type="ECO:0000256" key="5">
    <source>
        <dbReference type="PIRSR" id="PIRSR615500-1"/>
    </source>
</evidence>
<dbReference type="Pfam" id="PF00082">
    <property type="entry name" value="Peptidase_S8"/>
    <property type="match status" value="1"/>
</dbReference>
<keyword evidence="4 6" id="KW-0720">Serine protease</keyword>
<dbReference type="PROSITE" id="PS51892">
    <property type="entry name" value="SUBTILASE"/>
    <property type="match status" value="1"/>
</dbReference>
<evidence type="ECO:0000256" key="7">
    <source>
        <dbReference type="RuleBase" id="RU003355"/>
    </source>
</evidence>
<dbReference type="Gene3D" id="3.30.70.80">
    <property type="entry name" value="Peptidase S8 propeptide/proteinase inhibitor I9"/>
    <property type="match status" value="1"/>
</dbReference>
<evidence type="ECO:0000256" key="6">
    <source>
        <dbReference type="PROSITE-ProRule" id="PRU01240"/>
    </source>
</evidence>
<dbReference type="PROSITE" id="PS00137">
    <property type="entry name" value="SUBTILASE_HIS"/>
    <property type="match status" value="1"/>
</dbReference>
<dbReference type="InterPro" id="IPR023827">
    <property type="entry name" value="Peptidase_S8_Asp-AS"/>
</dbReference>
<evidence type="ECO:0000256" key="4">
    <source>
        <dbReference type="ARBA" id="ARBA00022825"/>
    </source>
</evidence>
<dbReference type="InterPro" id="IPR036852">
    <property type="entry name" value="Peptidase_S8/S53_dom_sf"/>
</dbReference>
<dbReference type="GeneID" id="99504587"/>
<keyword evidence="2 6" id="KW-0645">Protease</keyword>
<gene>
    <name evidence="10" type="ORF">D0907_03875</name>
</gene>
<evidence type="ECO:0000313" key="11">
    <source>
        <dbReference type="Proteomes" id="UP000264605"/>
    </source>
</evidence>
<dbReference type="SMART" id="SM00089">
    <property type="entry name" value="PKD"/>
    <property type="match status" value="2"/>
</dbReference>
<feature type="active site" description="Charge relay system" evidence="5 6">
    <location>
        <position position="310"/>
    </location>
</feature>
<dbReference type="Gene3D" id="2.60.40.10">
    <property type="entry name" value="Immunoglobulins"/>
    <property type="match status" value="2"/>
</dbReference>
<dbReference type="RefSeq" id="WP_118844046.1">
    <property type="nucleotide sequence ID" value="NZ_CP032090.1"/>
</dbReference>
<dbReference type="NCBIfam" id="TIGR03501">
    <property type="entry name" value="GlyGly_CTERM"/>
    <property type="match status" value="1"/>
</dbReference>
<name>A0AAD0RYJ8_9GAMM</name>
<evidence type="ECO:0000256" key="1">
    <source>
        <dbReference type="ARBA" id="ARBA00011073"/>
    </source>
</evidence>
<accession>A0AAD0RYJ8</accession>
<evidence type="ECO:0000256" key="3">
    <source>
        <dbReference type="ARBA" id="ARBA00022801"/>
    </source>
</evidence>
<evidence type="ECO:0000259" key="9">
    <source>
        <dbReference type="SMART" id="SM00089"/>
    </source>
</evidence>
<dbReference type="PROSITE" id="PS00136">
    <property type="entry name" value="SUBTILASE_ASP"/>
    <property type="match status" value="1"/>
</dbReference>
<feature type="domain" description="PKD/Chitinase" evidence="9">
    <location>
        <begin position="1651"/>
        <end position="1736"/>
    </location>
</feature>
<feature type="active site" description="Charge relay system" evidence="5 6">
    <location>
        <position position="234"/>
    </location>
</feature>
<dbReference type="InterPro" id="IPR013783">
    <property type="entry name" value="Ig-like_fold"/>
</dbReference>